<name>A0A0A9GHZ6_ARUDO</name>
<keyword evidence="4" id="KW-0288">FMN</keyword>
<keyword evidence="6" id="KW-0675">Receptor</keyword>
<reference evidence="8" key="2">
    <citation type="journal article" date="2015" name="Data Brief">
        <title>Shoot transcriptome of the giant reed, Arundo donax.</title>
        <authorList>
            <person name="Barrero R.A."/>
            <person name="Guerrero F.D."/>
            <person name="Moolhuijzen P."/>
            <person name="Goolsby J.A."/>
            <person name="Tidwell J."/>
            <person name="Bellgard S.E."/>
            <person name="Bellgard M.I."/>
        </authorList>
    </citation>
    <scope>NUCLEOTIDE SEQUENCE</scope>
    <source>
        <tissue evidence="8">Shoot tissue taken approximately 20 cm above the soil surface</tissue>
    </source>
</reference>
<dbReference type="Gene3D" id="3.30.450.20">
    <property type="entry name" value="PAS domain"/>
    <property type="match status" value="1"/>
</dbReference>
<dbReference type="AlphaFoldDB" id="A0A0A9GHZ6"/>
<evidence type="ECO:0000313" key="8">
    <source>
        <dbReference type="EMBL" id="JAE20328.1"/>
    </source>
</evidence>
<dbReference type="GO" id="GO:0009881">
    <property type="term" value="F:photoreceptor activity"/>
    <property type="evidence" value="ECO:0007669"/>
    <property type="project" value="UniProtKB-KW"/>
</dbReference>
<evidence type="ECO:0000256" key="3">
    <source>
        <dbReference type="ARBA" id="ARBA00022630"/>
    </source>
</evidence>
<evidence type="ECO:0000256" key="2">
    <source>
        <dbReference type="ARBA" id="ARBA00022606"/>
    </source>
</evidence>
<evidence type="ECO:0000256" key="5">
    <source>
        <dbReference type="ARBA" id="ARBA00022991"/>
    </source>
</evidence>
<reference evidence="8" key="1">
    <citation type="submission" date="2014-09" db="EMBL/GenBank/DDBJ databases">
        <authorList>
            <person name="Magalhaes I.L.F."/>
            <person name="Oliveira U."/>
            <person name="Santos F.R."/>
            <person name="Vidigal T.H.D.A."/>
            <person name="Brescovit A.D."/>
            <person name="Santos A.J."/>
        </authorList>
    </citation>
    <scope>NUCLEOTIDE SEQUENCE</scope>
    <source>
        <tissue evidence="8">Shoot tissue taken approximately 20 cm above the soil surface</tissue>
    </source>
</reference>
<sequence>MPIIYASDAFLLLTGYSREEILGCNFRFLNSPGTSMEVLEEINQHICSDQACTVDLLNYRKDGSSFRDLLHVSPIRDASGKVRLHLSQVFPGRSCTWSSDASVLHLSNDDNDINNL</sequence>
<evidence type="ECO:0000256" key="4">
    <source>
        <dbReference type="ARBA" id="ARBA00022643"/>
    </source>
</evidence>
<proteinExistence type="predicted"/>
<dbReference type="SUPFAM" id="SSF55785">
    <property type="entry name" value="PYP-like sensor domain (PAS domain)"/>
    <property type="match status" value="1"/>
</dbReference>
<accession>A0A0A9GHZ6</accession>
<dbReference type="CDD" id="cd00130">
    <property type="entry name" value="PAS"/>
    <property type="match status" value="1"/>
</dbReference>
<dbReference type="InterPro" id="IPR035965">
    <property type="entry name" value="PAS-like_dom_sf"/>
</dbReference>
<dbReference type="PANTHER" id="PTHR47429:SF2">
    <property type="entry name" value="PROTEIN TWIN LOV 1"/>
    <property type="match status" value="1"/>
</dbReference>
<keyword evidence="3" id="KW-0285">Flavoprotein</keyword>
<dbReference type="GO" id="GO:0005634">
    <property type="term" value="C:nucleus"/>
    <property type="evidence" value="ECO:0007669"/>
    <property type="project" value="TreeGrafter"/>
</dbReference>
<evidence type="ECO:0000256" key="1">
    <source>
        <dbReference type="ARBA" id="ARBA00022543"/>
    </source>
</evidence>
<dbReference type="NCBIfam" id="TIGR00229">
    <property type="entry name" value="sensory_box"/>
    <property type="match status" value="1"/>
</dbReference>
<protein>
    <recommendedName>
        <fullName evidence="7">PAS domain-containing protein</fullName>
    </recommendedName>
</protein>
<evidence type="ECO:0000259" key="7">
    <source>
        <dbReference type="PROSITE" id="PS50112"/>
    </source>
</evidence>
<dbReference type="PROSITE" id="PS50112">
    <property type="entry name" value="PAS"/>
    <property type="match status" value="1"/>
</dbReference>
<keyword evidence="5" id="KW-0157">Chromophore</keyword>
<dbReference type="Pfam" id="PF13426">
    <property type="entry name" value="PAS_9"/>
    <property type="match status" value="1"/>
</dbReference>
<organism evidence="8">
    <name type="scientific">Arundo donax</name>
    <name type="common">Giant reed</name>
    <name type="synonym">Donax arundinaceus</name>
    <dbReference type="NCBI Taxonomy" id="35708"/>
    <lineage>
        <taxon>Eukaryota</taxon>
        <taxon>Viridiplantae</taxon>
        <taxon>Streptophyta</taxon>
        <taxon>Embryophyta</taxon>
        <taxon>Tracheophyta</taxon>
        <taxon>Spermatophyta</taxon>
        <taxon>Magnoliopsida</taxon>
        <taxon>Liliopsida</taxon>
        <taxon>Poales</taxon>
        <taxon>Poaceae</taxon>
        <taxon>PACMAD clade</taxon>
        <taxon>Arundinoideae</taxon>
        <taxon>Arundineae</taxon>
        <taxon>Arundo</taxon>
    </lineage>
</organism>
<keyword evidence="2" id="KW-0716">Sensory transduction</keyword>
<dbReference type="EMBL" id="GBRH01177568">
    <property type="protein sequence ID" value="JAE20328.1"/>
    <property type="molecule type" value="Transcribed_RNA"/>
</dbReference>
<evidence type="ECO:0000256" key="6">
    <source>
        <dbReference type="ARBA" id="ARBA00023170"/>
    </source>
</evidence>
<dbReference type="PANTHER" id="PTHR47429">
    <property type="entry name" value="PROTEIN TWIN LOV 1"/>
    <property type="match status" value="1"/>
</dbReference>
<dbReference type="InterPro" id="IPR000014">
    <property type="entry name" value="PAS"/>
</dbReference>
<keyword evidence="1" id="KW-0600">Photoreceptor protein</keyword>
<feature type="domain" description="PAS" evidence="7">
    <location>
        <begin position="1"/>
        <end position="23"/>
    </location>
</feature>